<dbReference type="PANTHER" id="PTHR47151:SF2">
    <property type="entry name" value="AMINO ACID BINDING PROTEIN"/>
    <property type="match status" value="1"/>
</dbReference>
<keyword evidence="2 3" id="KW-0732">Signal</keyword>
<dbReference type="Gene3D" id="3.40.50.2300">
    <property type="match status" value="2"/>
</dbReference>
<evidence type="ECO:0000313" key="6">
    <source>
        <dbReference type="Proteomes" id="UP000605670"/>
    </source>
</evidence>
<keyword evidence="6" id="KW-1185">Reference proteome</keyword>
<dbReference type="Proteomes" id="UP000605670">
    <property type="component" value="Unassembled WGS sequence"/>
</dbReference>
<feature type="signal peptide" evidence="3">
    <location>
        <begin position="1"/>
        <end position="22"/>
    </location>
</feature>
<protein>
    <submittedName>
        <fullName evidence="5">ABC transporter/extracellular ligand-binding receptor</fullName>
    </submittedName>
</protein>
<comment type="caution">
    <text evidence="5">The sequence shown here is derived from an EMBL/GenBank/DDBJ whole genome shotgun (WGS) entry which is preliminary data.</text>
</comment>
<dbReference type="InterPro" id="IPR028081">
    <property type="entry name" value="Leu-bd"/>
</dbReference>
<comment type="similarity">
    <text evidence="1">Belongs to the leucine-binding protein family.</text>
</comment>
<evidence type="ECO:0000256" key="3">
    <source>
        <dbReference type="SAM" id="SignalP"/>
    </source>
</evidence>
<evidence type="ECO:0000259" key="4">
    <source>
        <dbReference type="Pfam" id="PF13458"/>
    </source>
</evidence>
<gene>
    <name evidence="5" type="ORF">GCM10011366_06640</name>
</gene>
<feature type="chain" id="PRO_5039563320" evidence="3">
    <location>
        <begin position="23"/>
        <end position="380"/>
    </location>
</feature>
<accession>A0A917BFI6</accession>
<feature type="domain" description="Leucine-binding protein" evidence="4">
    <location>
        <begin position="46"/>
        <end position="371"/>
    </location>
</feature>
<reference evidence="5" key="2">
    <citation type="submission" date="2020-09" db="EMBL/GenBank/DDBJ databases">
        <authorList>
            <person name="Sun Q."/>
            <person name="Zhou Y."/>
        </authorList>
    </citation>
    <scope>NUCLEOTIDE SEQUENCE</scope>
    <source>
        <strain evidence="5">CGMCC 1.12160</strain>
    </source>
</reference>
<evidence type="ECO:0000256" key="2">
    <source>
        <dbReference type="ARBA" id="ARBA00022729"/>
    </source>
</evidence>
<keyword evidence="5" id="KW-0675">Receptor</keyword>
<sequence>MTKTTTWRVLAAAAATTLLLSACGTTGGDGGDAGGSADAGGSCDLAIGYMGALTGDAANLGTNMLNGVKLAVDEHNKESDCKVEIVQFDSQGLPDVATPLAAEAINNEKVVGLVGPSFSGETDATGAAFAEAGLVTVSPSATNPKLSTNGWDTFHRVLGNDSVQGPQAAAYITGTGAEKVFVVDDASDYGKGIAENVAATLGDAVVETDTIQQKQTDFGPTVTKVLAADADALFFGGYYAEGGLLMKQLRAGGWEGTFVSGDGSLDAGFVEAAGADAAEGAVLTCPCAPSPEDFTAAFKALNGVDPGTYSAEAYDATNVLLDGIDAGSTDRAKLLEFVNAYDEEGITKQVKFDETGEVAEVVVYAYTVKDGKIQPGEPIE</sequence>
<proteinExistence type="inferred from homology"/>
<dbReference type="RefSeq" id="WP_188428167.1">
    <property type="nucleotide sequence ID" value="NZ_BAABKH010000010.1"/>
</dbReference>
<dbReference type="PANTHER" id="PTHR47151">
    <property type="entry name" value="LEU/ILE/VAL-BINDING ABC TRANSPORTER SUBUNIT"/>
    <property type="match status" value="1"/>
</dbReference>
<evidence type="ECO:0000313" key="5">
    <source>
        <dbReference type="EMBL" id="GGF41607.1"/>
    </source>
</evidence>
<reference evidence="5" key="1">
    <citation type="journal article" date="2014" name="Int. J. Syst. Evol. Microbiol.">
        <title>Complete genome sequence of Corynebacterium casei LMG S-19264T (=DSM 44701T), isolated from a smear-ripened cheese.</title>
        <authorList>
            <consortium name="US DOE Joint Genome Institute (JGI-PGF)"/>
            <person name="Walter F."/>
            <person name="Albersmeier A."/>
            <person name="Kalinowski J."/>
            <person name="Ruckert C."/>
        </authorList>
    </citation>
    <scope>NUCLEOTIDE SEQUENCE</scope>
    <source>
        <strain evidence="5">CGMCC 1.12160</strain>
    </source>
</reference>
<dbReference type="AlphaFoldDB" id="A0A917BFI6"/>
<name>A0A917BFI6_9MICO</name>
<dbReference type="SUPFAM" id="SSF53822">
    <property type="entry name" value="Periplasmic binding protein-like I"/>
    <property type="match status" value="1"/>
</dbReference>
<organism evidence="5 6">
    <name type="scientific">Ornithinimicrobium tianjinense</name>
    <dbReference type="NCBI Taxonomy" id="1195761"/>
    <lineage>
        <taxon>Bacteria</taxon>
        <taxon>Bacillati</taxon>
        <taxon>Actinomycetota</taxon>
        <taxon>Actinomycetes</taxon>
        <taxon>Micrococcales</taxon>
        <taxon>Ornithinimicrobiaceae</taxon>
        <taxon>Ornithinimicrobium</taxon>
    </lineage>
</organism>
<dbReference type="InterPro" id="IPR028082">
    <property type="entry name" value="Peripla_BP_I"/>
</dbReference>
<dbReference type="CDD" id="cd06342">
    <property type="entry name" value="PBP1_ABC_LIVBP-like"/>
    <property type="match status" value="1"/>
</dbReference>
<evidence type="ECO:0000256" key="1">
    <source>
        <dbReference type="ARBA" id="ARBA00010062"/>
    </source>
</evidence>
<dbReference type="PROSITE" id="PS51257">
    <property type="entry name" value="PROKAR_LIPOPROTEIN"/>
    <property type="match status" value="1"/>
</dbReference>
<dbReference type="EMBL" id="BMEM01000001">
    <property type="protein sequence ID" value="GGF41607.1"/>
    <property type="molecule type" value="Genomic_DNA"/>
</dbReference>
<dbReference type="Pfam" id="PF13458">
    <property type="entry name" value="Peripla_BP_6"/>
    <property type="match status" value="1"/>
</dbReference>